<keyword evidence="2" id="KW-0813">Transport</keyword>
<dbReference type="Gene3D" id="3.40.190.10">
    <property type="entry name" value="Periplasmic binding protein-like II"/>
    <property type="match status" value="1"/>
</dbReference>
<protein>
    <submittedName>
        <fullName evidence="2">Multiple sugar transport system substrate-binding protein</fullName>
    </submittedName>
</protein>
<evidence type="ECO:0000313" key="2">
    <source>
        <dbReference type="EMBL" id="MBA8795019.1"/>
    </source>
</evidence>
<name>A0A7W3ITN5_9ACTN</name>
<dbReference type="Proteomes" id="UP000523079">
    <property type="component" value="Unassembled WGS sequence"/>
</dbReference>
<dbReference type="PANTHER" id="PTHR43649">
    <property type="entry name" value="ARABINOSE-BINDING PROTEIN-RELATED"/>
    <property type="match status" value="1"/>
</dbReference>
<dbReference type="RefSeq" id="WP_182560635.1">
    <property type="nucleotide sequence ID" value="NZ_JACGWT010000004.1"/>
</dbReference>
<organism evidence="2 3">
    <name type="scientific">Microlunatus kandeliicorticis</name>
    <dbReference type="NCBI Taxonomy" id="1759536"/>
    <lineage>
        <taxon>Bacteria</taxon>
        <taxon>Bacillati</taxon>
        <taxon>Actinomycetota</taxon>
        <taxon>Actinomycetes</taxon>
        <taxon>Propionibacteriales</taxon>
        <taxon>Propionibacteriaceae</taxon>
        <taxon>Microlunatus</taxon>
    </lineage>
</organism>
<evidence type="ECO:0000256" key="1">
    <source>
        <dbReference type="SAM" id="SignalP"/>
    </source>
</evidence>
<keyword evidence="3" id="KW-1185">Reference proteome</keyword>
<dbReference type="EMBL" id="JACGWT010000004">
    <property type="protein sequence ID" value="MBA8795019.1"/>
    <property type="molecule type" value="Genomic_DNA"/>
</dbReference>
<comment type="caution">
    <text evidence="2">The sequence shown here is derived from an EMBL/GenBank/DDBJ whole genome shotgun (WGS) entry which is preliminary data.</text>
</comment>
<feature type="signal peptide" evidence="1">
    <location>
        <begin position="1"/>
        <end position="22"/>
    </location>
</feature>
<proteinExistence type="predicted"/>
<evidence type="ECO:0000313" key="3">
    <source>
        <dbReference type="Proteomes" id="UP000523079"/>
    </source>
</evidence>
<dbReference type="PANTHER" id="PTHR43649:SF12">
    <property type="entry name" value="DIACETYLCHITOBIOSE BINDING PROTEIN DASA"/>
    <property type="match status" value="1"/>
</dbReference>
<dbReference type="InterPro" id="IPR050490">
    <property type="entry name" value="Bact_solute-bd_prot1"/>
</dbReference>
<sequence length="460" mass="48060">MIRRVRTSVLAALSASVLIGAAACGSSGSDPGAAGSSAPAFNPQASGSLRAWGFNNADDVGTSRLTYAKGQLGGVTVTLDQTDFDAQKFVTRVASGNVPDVVQMGAQSVASYAAQGLIQPLDGCFSAHQVDPAKTYYGSVRDDVTYQGKIWGVPQFYQPPAIILNERVIKQAGLTDADFDTSKPDQLVATAKKLYQQKGGNPSRLGFDPVASGQPGLWILGYGGKLADDQGKPTLDDPSNVKGIEVLKQLEDAQGGYAKIKSFSDAFDTFGAGNQFVKDQVAAQVDAQWYVNVLAPYVDKVQIGAVPFRGSDGQPFTVASGQAFVIPTAAKNKDAACAWALALTGLDAWKAAGAARAQTLTKTPGAINTGLFTGQPQADQQLRSQYVKKSGNAGFDQTISTYYDIVGSGKSFGASPVGAQIQSELTNAIEAALRGDKTPQQALADGQAAALRAYDQLPKK</sequence>
<reference evidence="2 3" key="1">
    <citation type="submission" date="2020-07" db="EMBL/GenBank/DDBJ databases">
        <title>Sequencing the genomes of 1000 actinobacteria strains.</title>
        <authorList>
            <person name="Klenk H.-P."/>
        </authorList>
    </citation>
    <scope>NUCLEOTIDE SEQUENCE [LARGE SCALE GENOMIC DNA]</scope>
    <source>
        <strain evidence="2 3">DSM 100723</strain>
    </source>
</reference>
<feature type="chain" id="PRO_5039078763" evidence="1">
    <location>
        <begin position="23"/>
        <end position="460"/>
    </location>
</feature>
<dbReference type="AlphaFoldDB" id="A0A7W3ITN5"/>
<accession>A0A7W3ITN5</accession>
<dbReference type="SUPFAM" id="SSF53850">
    <property type="entry name" value="Periplasmic binding protein-like II"/>
    <property type="match status" value="1"/>
</dbReference>
<gene>
    <name evidence="2" type="ORF">FHX74_002647</name>
</gene>
<dbReference type="PROSITE" id="PS51257">
    <property type="entry name" value="PROKAR_LIPOPROTEIN"/>
    <property type="match status" value="1"/>
</dbReference>
<keyword evidence="1" id="KW-0732">Signal</keyword>
<keyword evidence="2" id="KW-0762">Sugar transport</keyword>